<accession>A0A4Q7P2L7</accession>
<dbReference type="Gene3D" id="3.40.50.1000">
    <property type="entry name" value="HAD superfamily/HAD-like"/>
    <property type="match status" value="1"/>
</dbReference>
<keyword evidence="2" id="KW-1185">Reference proteome</keyword>
<organism evidence="1 2">
    <name type="scientific">Cuneatibacter caecimuris</name>
    <dbReference type="NCBI Taxonomy" id="1796618"/>
    <lineage>
        <taxon>Bacteria</taxon>
        <taxon>Bacillati</taxon>
        <taxon>Bacillota</taxon>
        <taxon>Clostridia</taxon>
        <taxon>Lachnospirales</taxon>
        <taxon>Lachnospiraceae</taxon>
        <taxon>Cuneatibacter</taxon>
    </lineage>
</organism>
<protein>
    <submittedName>
        <fullName evidence="1">HAD superfamily hydrolase (TIGR01509 family)/HAD superfamily hydrolase (TIGR01549 family)</fullName>
    </submittedName>
</protein>
<dbReference type="InterPro" id="IPR006439">
    <property type="entry name" value="HAD-SF_hydro_IA"/>
</dbReference>
<dbReference type="EMBL" id="SGXF01000006">
    <property type="protein sequence ID" value="RZS92902.1"/>
    <property type="molecule type" value="Genomic_DNA"/>
</dbReference>
<dbReference type="AlphaFoldDB" id="A0A4Q7P2L7"/>
<dbReference type="InterPro" id="IPR023198">
    <property type="entry name" value="PGP-like_dom2"/>
</dbReference>
<dbReference type="InterPro" id="IPR036412">
    <property type="entry name" value="HAD-like_sf"/>
</dbReference>
<dbReference type="CDD" id="cd07505">
    <property type="entry name" value="HAD_BPGM-like"/>
    <property type="match status" value="1"/>
</dbReference>
<dbReference type="PRINTS" id="PR00413">
    <property type="entry name" value="HADHALOGNASE"/>
</dbReference>
<dbReference type="PANTHER" id="PTHR18901:SF38">
    <property type="entry name" value="PSEUDOURIDINE-5'-PHOSPHATASE"/>
    <property type="match status" value="1"/>
</dbReference>
<proteinExistence type="predicted"/>
<dbReference type="Pfam" id="PF00702">
    <property type="entry name" value="Hydrolase"/>
    <property type="match status" value="1"/>
</dbReference>
<reference evidence="1 2" key="1">
    <citation type="submission" date="2019-02" db="EMBL/GenBank/DDBJ databases">
        <title>Genomic Encyclopedia of Type Strains, Phase IV (KMG-IV): sequencing the most valuable type-strain genomes for metagenomic binning, comparative biology and taxonomic classification.</title>
        <authorList>
            <person name="Goeker M."/>
        </authorList>
    </citation>
    <scope>NUCLEOTIDE SEQUENCE [LARGE SCALE GENOMIC DNA]</scope>
    <source>
        <strain evidence="1 2">DSM 29486</strain>
    </source>
</reference>
<dbReference type="NCBIfam" id="TIGR01549">
    <property type="entry name" value="HAD-SF-IA-v1"/>
    <property type="match status" value="1"/>
</dbReference>
<comment type="caution">
    <text evidence="1">The sequence shown here is derived from an EMBL/GenBank/DDBJ whole genome shotgun (WGS) entry which is preliminary data.</text>
</comment>
<dbReference type="OrthoDB" id="9797743at2"/>
<dbReference type="GO" id="GO:0016791">
    <property type="term" value="F:phosphatase activity"/>
    <property type="evidence" value="ECO:0007669"/>
    <property type="project" value="TreeGrafter"/>
</dbReference>
<dbReference type="NCBIfam" id="TIGR01509">
    <property type="entry name" value="HAD-SF-IA-v3"/>
    <property type="match status" value="1"/>
</dbReference>
<dbReference type="SFLD" id="SFLDG01135">
    <property type="entry name" value="C1.5.6:_HAD__Beta-PGM__Phospha"/>
    <property type="match status" value="1"/>
</dbReference>
<dbReference type="SUPFAM" id="SSF56784">
    <property type="entry name" value="HAD-like"/>
    <property type="match status" value="1"/>
</dbReference>
<keyword evidence="1" id="KW-0378">Hydrolase</keyword>
<sequence length="226" mass="25292">MVEAVIFDLDGTLVDSMWMWESIDAEFLGSRGIEVPGDLQSAIEGMSYTENALYFKNRFDLPESVEELKGIWDEMALETYRRRVPCKPGAKEFLQALQKAKIPCGIATSNSRTLAEAVLESQGLKKYFQSVRTACEVAAGKPAPDIFLQVAYDLGAKPAECLAFEDVPAGIRAGKAAGMRVFAVEDDFSAGLREEKILLADGYIRDYRELLEYQSLQEEQLWELRL</sequence>
<dbReference type="Gene3D" id="1.10.150.240">
    <property type="entry name" value="Putative phosphatase, domain 2"/>
    <property type="match status" value="1"/>
</dbReference>
<dbReference type="SFLD" id="SFLDS00003">
    <property type="entry name" value="Haloacid_Dehalogenase"/>
    <property type="match status" value="1"/>
</dbReference>
<dbReference type="Proteomes" id="UP000292927">
    <property type="component" value="Unassembled WGS sequence"/>
</dbReference>
<evidence type="ECO:0000313" key="2">
    <source>
        <dbReference type="Proteomes" id="UP000292927"/>
    </source>
</evidence>
<dbReference type="RefSeq" id="WP_130435904.1">
    <property type="nucleotide sequence ID" value="NZ_SGXF01000006.1"/>
</dbReference>
<gene>
    <name evidence="1" type="ORF">EV209_2645</name>
</gene>
<dbReference type="InterPro" id="IPR023214">
    <property type="entry name" value="HAD_sf"/>
</dbReference>
<evidence type="ECO:0000313" key="1">
    <source>
        <dbReference type="EMBL" id="RZS92902.1"/>
    </source>
</evidence>
<name>A0A4Q7P2L7_9FIRM</name>
<dbReference type="SFLD" id="SFLDG01129">
    <property type="entry name" value="C1.5:_HAD__Beta-PGM__Phosphata"/>
    <property type="match status" value="1"/>
</dbReference>
<dbReference type="PANTHER" id="PTHR18901">
    <property type="entry name" value="2-DEOXYGLUCOSE-6-PHOSPHATE PHOSPHATASE 2"/>
    <property type="match status" value="1"/>
</dbReference>